<feature type="domain" description="Shedu protein SduA C-terminal" evidence="1">
    <location>
        <begin position="52"/>
        <end position="209"/>
    </location>
</feature>
<comment type="caution">
    <text evidence="2">The sequence shown here is derived from an EMBL/GenBank/DDBJ whole genome shotgun (WGS) entry which is preliminary data.</text>
</comment>
<dbReference type="Proteomes" id="UP000702209">
    <property type="component" value="Unassembled WGS sequence"/>
</dbReference>
<keyword evidence="3" id="KW-1185">Reference proteome</keyword>
<evidence type="ECO:0000313" key="3">
    <source>
        <dbReference type="Proteomes" id="UP000702209"/>
    </source>
</evidence>
<protein>
    <submittedName>
        <fullName evidence="2">DUF4263 domain-containing protein</fullName>
    </submittedName>
</protein>
<accession>A0ABS0CSD8</accession>
<name>A0ABS0CSD8_9NOCA</name>
<evidence type="ECO:0000313" key="2">
    <source>
        <dbReference type="EMBL" id="MBF6299517.1"/>
    </source>
</evidence>
<gene>
    <name evidence="2" type="ORF">IU459_18500</name>
</gene>
<dbReference type="RefSeq" id="WP_195130796.1">
    <property type="nucleotide sequence ID" value="NZ_JADLQX010000013.1"/>
</dbReference>
<reference evidence="2 3" key="1">
    <citation type="submission" date="2020-10" db="EMBL/GenBank/DDBJ databases">
        <title>Identification of Nocardia species via Next-generation sequencing and recognition of intraspecies genetic diversity.</title>
        <authorList>
            <person name="Li P."/>
            <person name="Li P."/>
            <person name="Lu B."/>
        </authorList>
    </citation>
    <scope>NUCLEOTIDE SEQUENCE [LARGE SCALE GENOMIC DNA]</scope>
    <source>
        <strain evidence="2 3">BJ06-0157</strain>
    </source>
</reference>
<dbReference type="Pfam" id="PF14082">
    <property type="entry name" value="SduA_C"/>
    <property type="match status" value="1"/>
</dbReference>
<evidence type="ECO:0000259" key="1">
    <source>
        <dbReference type="Pfam" id="PF14082"/>
    </source>
</evidence>
<sequence>MSELNRLRIRHLELVAVGALRAFNVVPAIPSPDTANRLQKALGIWEAERENASEEFWQTLFTHRPELLKLVTQGRPFVLNSKCYVGGKAIDNCGGQVVDFLAQCSGDAILIEIKTPTAALMGREYRANVHPPSPELAGAVAQALNYRLTLLNEMATLSMNSPGLIAHHPSIVVIIGDGSRAELSAGQRRSFELYRQCMKDILVVTYDELFTSLADLAVLLEPDATMQRLRHQL</sequence>
<dbReference type="EMBL" id="JADLQX010000013">
    <property type="protein sequence ID" value="MBF6299517.1"/>
    <property type="molecule type" value="Genomic_DNA"/>
</dbReference>
<dbReference type="InterPro" id="IPR025359">
    <property type="entry name" value="SduA_C"/>
</dbReference>
<proteinExistence type="predicted"/>
<organism evidence="2 3">
    <name type="scientific">Nocardia amamiensis</name>
    <dbReference type="NCBI Taxonomy" id="404578"/>
    <lineage>
        <taxon>Bacteria</taxon>
        <taxon>Bacillati</taxon>
        <taxon>Actinomycetota</taxon>
        <taxon>Actinomycetes</taxon>
        <taxon>Mycobacteriales</taxon>
        <taxon>Nocardiaceae</taxon>
        <taxon>Nocardia</taxon>
    </lineage>
</organism>